<reference evidence="1" key="1">
    <citation type="submission" date="2020-05" db="EMBL/GenBank/DDBJ databases">
        <title>Large-scale comparative analyses of tick genomes elucidate their genetic diversity and vector capacities.</title>
        <authorList>
            <person name="Jia N."/>
            <person name="Wang J."/>
            <person name="Shi W."/>
            <person name="Du L."/>
            <person name="Sun Y."/>
            <person name="Zhan W."/>
            <person name="Jiang J."/>
            <person name="Wang Q."/>
            <person name="Zhang B."/>
            <person name="Ji P."/>
            <person name="Sakyi L.B."/>
            <person name="Cui X."/>
            <person name="Yuan T."/>
            <person name="Jiang B."/>
            <person name="Yang W."/>
            <person name="Lam T.T.-Y."/>
            <person name="Chang Q."/>
            <person name="Ding S."/>
            <person name="Wang X."/>
            <person name="Zhu J."/>
            <person name="Ruan X."/>
            <person name="Zhao L."/>
            <person name="Wei J."/>
            <person name="Que T."/>
            <person name="Du C."/>
            <person name="Cheng J."/>
            <person name="Dai P."/>
            <person name="Han X."/>
            <person name="Huang E."/>
            <person name="Gao Y."/>
            <person name="Liu J."/>
            <person name="Shao H."/>
            <person name="Ye R."/>
            <person name="Li L."/>
            <person name="Wei W."/>
            <person name="Wang X."/>
            <person name="Wang C."/>
            <person name="Yang T."/>
            <person name="Huo Q."/>
            <person name="Li W."/>
            <person name="Guo W."/>
            <person name="Chen H."/>
            <person name="Zhou L."/>
            <person name="Ni X."/>
            <person name="Tian J."/>
            <person name="Zhou Y."/>
            <person name="Sheng Y."/>
            <person name="Liu T."/>
            <person name="Pan Y."/>
            <person name="Xia L."/>
            <person name="Li J."/>
            <person name="Zhao F."/>
            <person name="Cao W."/>
        </authorList>
    </citation>
    <scope>NUCLEOTIDE SEQUENCE</scope>
    <source>
        <strain evidence="1">Hyas-2018</strain>
    </source>
</reference>
<gene>
    <name evidence="1" type="ORF">HPB50_003400</name>
</gene>
<evidence type="ECO:0000313" key="2">
    <source>
        <dbReference type="Proteomes" id="UP000821845"/>
    </source>
</evidence>
<sequence length="352" mass="38409">MKESQTLCFAYCPPGTADHVDWQGNLTEDSWRADDASNIALPPPVKDRLSLNKYLFKASLRFLNSSSTIQQHLRQAGLRGCSEASADGTIFQPPVAPTNYESSTHSVDENYDSVDFSPEDATLEKLCTANDECPGPDNDLTEFIRTNSEKTLPHQTTSLLQALLSGTEEQYTTRDALLQEVLDLAREHGAKFWRRRTDAAQAPQSTLGSAAPCNSAVVVRDDAPKFEAARTGSSSGTGCGEVGETATELLEKMPHDDEEDIELAEKPNDDTPSASTNALQAAPLAPDVVDDGETAVLSAAAPSMEQRAGSPELELWITQRTWFLISKYKEWHPLVGKQGGFRQVSFTFPLKS</sequence>
<name>A0ACB7RV35_HYAAI</name>
<dbReference type="Proteomes" id="UP000821845">
    <property type="component" value="Chromosome 7"/>
</dbReference>
<comment type="caution">
    <text evidence="1">The sequence shown here is derived from an EMBL/GenBank/DDBJ whole genome shotgun (WGS) entry which is preliminary data.</text>
</comment>
<protein>
    <submittedName>
        <fullName evidence="1">Uncharacterized protein</fullName>
    </submittedName>
</protein>
<accession>A0ACB7RV35</accession>
<proteinExistence type="predicted"/>
<evidence type="ECO:0000313" key="1">
    <source>
        <dbReference type="EMBL" id="KAH6925309.1"/>
    </source>
</evidence>
<organism evidence="1 2">
    <name type="scientific">Hyalomma asiaticum</name>
    <name type="common">Tick</name>
    <dbReference type="NCBI Taxonomy" id="266040"/>
    <lineage>
        <taxon>Eukaryota</taxon>
        <taxon>Metazoa</taxon>
        <taxon>Ecdysozoa</taxon>
        <taxon>Arthropoda</taxon>
        <taxon>Chelicerata</taxon>
        <taxon>Arachnida</taxon>
        <taxon>Acari</taxon>
        <taxon>Parasitiformes</taxon>
        <taxon>Ixodida</taxon>
        <taxon>Ixodoidea</taxon>
        <taxon>Ixodidae</taxon>
        <taxon>Hyalomminae</taxon>
        <taxon>Hyalomma</taxon>
    </lineage>
</organism>
<keyword evidence="2" id="KW-1185">Reference proteome</keyword>
<dbReference type="EMBL" id="CM023487">
    <property type="protein sequence ID" value="KAH6925309.1"/>
    <property type="molecule type" value="Genomic_DNA"/>
</dbReference>